<dbReference type="STRING" id="887144.BJF91_14250"/>
<evidence type="ECO:0000313" key="10">
    <source>
        <dbReference type="Proteomes" id="UP000185598"/>
    </source>
</evidence>
<dbReference type="InterPro" id="IPR036388">
    <property type="entry name" value="WH-like_DNA-bd_sf"/>
</dbReference>
<dbReference type="RefSeq" id="WP_075614342.1">
    <property type="nucleotide sequence ID" value="NZ_JACIED010000003.1"/>
</dbReference>
<evidence type="ECO:0000313" key="8">
    <source>
        <dbReference type="EMBL" id="MBB4008371.1"/>
    </source>
</evidence>
<keyword evidence="10" id="KW-1185">Reference proteome</keyword>
<dbReference type="AlphaFoldDB" id="A0A1Q9A792"/>
<evidence type="ECO:0000313" key="11">
    <source>
        <dbReference type="Proteomes" id="UP000544107"/>
    </source>
</evidence>
<dbReference type="PRINTS" id="PR00035">
    <property type="entry name" value="HTHGNTR"/>
</dbReference>
<dbReference type="PANTHER" id="PTHR43537:SF34">
    <property type="entry name" value="PYRUVATE DEHYDROGENASE COMPLEX REPRESSOR"/>
    <property type="match status" value="1"/>
</dbReference>
<dbReference type="PANTHER" id="PTHR43537">
    <property type="entry name" value="TRANSCRIPTIONAL REGULATOR, GNTR FAMILY"/>
    <property type="match status" value="1"/>
</dbReference>
<dbReference type="Proteomes" id="UP000544107">
    <property type="component" value="Unassembled WGS sequence"/>
</dbReference>
<dbReference type="EMBL" id="JACIED010000003">
    <property type="protein sequence ID" value="MBB4008371.1"/>
    <property type="molecule type" value="Genomic_DNA"/>
</dbReference>
<dbReference type="Pfam" id="PF07729">
    <property type="entry name" value="FCD"/>
    <property type="match status" value="1"/>
</dbReference>
<keyword evidence="3" id="KW-0238">DNA-binding</keyword>
<dbReference type="Proteomes" id="UP000185598">
    <property type="component" value="Unassembled WGS sequence"/>
</dbReference>
<evidence type="ECO:0000256" key="4">
    <source>
        <dbReference type="ARBA" id="ARBA00023163"/>
    </source>
</evidence>
<dbReference type="GO" id="GO:0003700">
    <property type="term" value="F:DNA-binding transcription factor activity"/>
    <property type="evidence" value="ECO:0007669"/>
    <property type="project" value="InterPro"/>
</dbReference>
<accession>A0A1Q9A792</accession>
<proteinExistence type="predicted"/>
<reference evidence="8 11" key="2">
    <citation type="submission" date="2020-08" db="EMBL/GenBank/DDBJ databases">
        <title>Genomic Encyclopedia of Type Strains, Phase IV (KMG-IV): sequencing the most valuable type-strain genomes for metagenomic binning, comparative biology and taxonomic classification.</title>
        <authorList>
            <person name="Goeker M."/>
        </authorList>
    </citation>
    <scope>NUCLEOTIDE SEQUENCE [LARGE SCALE GENOMIC DNA]</scope>
    <source>
        <strain evidence="8 11">DSM 100021</strain>
    </source>
</reference>
<gene>
    <name evidence="9" type="ORF">BJF91_14250</name>
    <name evidence="8" type="ORF">GGQ71_002651</name>
</gene>
<comment type="caution">
    <text evidence="9">The sequence shown here is derived from an EMBL/GenBank/DDBJ whole genome shotgun (WGS) entry which is preliminary data.</text>
</comment>
<dbReference type="SUPFAM" id="SSF48008">
    <property type="entry name" value="GntR ligand-binding domain-like"/>
    <property type="match status" value="1"/>
</dbReference>
<dbReference type="GO" id="GO:0003677">
    <property type="term" value="F:DNA binding"/>
    <property type="evidence" value="ECO:0007669"/>
    <property type="project" value="UniProtKB-KW"/>
</dbReference>
<keyword evidence="2" id="KW-0805">Transcription regulation</keyword>
<organism evidence="9 10">
    <name type="scientific">Allorhizobium taibaishanense</name>
    <dbReference type="NCBI Taxonomy" id="887144"/>
    <lineage>
        <taxon>Bacteria</taxon>
        <taxon>Pseudomonadati</taxon>
        <taxon>Pseudomonadota</taxon>
        <taxon>Alphaproteobacteria</taxon>
        <taxon>Hyphomicrobiales</taxon>
        <taxon>Rhizobiaceae</taxon>
        <taxon>Rhizobium/Agrobacterium group</taxon>
        <taxon>Allorhizobium</taxon>
    </lineage>
</organism>
<dbReference type="CDD" id="cd07377">
    <property type="entry name" value="WHTH_GntR"/>
    <property type="match status" value="1"/>
</dbReference>
<dbReference type="SUPFAM" id="SSF46785">
    <property type="entry name" value="Winged helix' DNA-binding domain"/>
    <property type="match status" value="1"/>
</dbReference>
<dbReference type="SMART" id="SM00895">
    <property type="entry name" value="FCD"/>
    <property type="match status" value="1"/>
</dbReference>
<dbReference type="InterPro" id="IPR008920">
    <property type="entry name" value="TF_FadR/GntR_C"/>
</dbReference>
<evidence type="ECO:0000256" key="5">
    <source>
        <dbReference type="ARBA" id="ARBA00037357"/>
    </source>
</evidence>
<evidence type="ECO:0000256" key="3">
    <source>
        <dbReference type="ARBA" id="ARBA00023125"/>
    </source>
</evidence>
<name>A0A1Q9A792_9HYPH</name>
<dbReference type="InterPro" id="IPR000524">
    <property type="entry name" value="Tscrpt_reg_HTH_GntR"/>
</dbReference>
<evidence type="ECO:0000256" key="1">
    <source>
        <dbReference type="ARBA" id="ARBA00022491"/>
    </source>
</evidence>
<evidence type="ECO:0000259" key="7">
    <source>
        <dbReference type="PROSITE" id="PS50949"/>
    </source>
</evidence>
<feature type="domain" description="HTH gntR-type" evidence="7">
    <location>
        <begin position="1"/>
        <end position="65"/>
    </location>
</feature>
<evidence type="ECO:0000256" key="2">
    <source>
        <dbReference type="ARBA" id="ARBA00023015"/>
    </source>
</evidence>
<dbReference type="PROSITE" id="PS50949">
    <property type="entry name" value="HTH_GNTR"/>
    <property type="match status" value="1"/>
</dbReference>
<dbReference type="Gene3D" id="1.20.120.530">
    <property type="entry name" value="GntR ligand-binding domain-like"/>
    <property type="match status" value="1"/>
</dbReference>
<comment type="function">
    <text evidence="5">Transcriptional repressor for the pyruvate dehydrogenase complex genes aceEF and lpd.</text>
</comment>
<keyword evidence="4" id="KW-0804">Transcription</keyword>
<dbReference type="Gene3D" id="1.10.10.10">
    <property type="entry name" value="Winged helix-like DNA-binding domain superfamily/Winged helix DNA-binding domain"/>
    <property type="match status" value="1"/>
</dbReference>
<reference evidence="9 10" key="1">
    <citation type="submission" date="2016-09" db="EMBL/GenBank/DDBJ databases">
        <title>Rhizobium oryziradicis sp. nov., isolated from the root of rice.</title>
        <authorList>
            <person name="Zhao J."/>
            <person name="Zhang X."/>
        </authorList>
    </citation>
    <scope>NUCLEOTIDE SEQUENCE [LARGE SCALE GENOMIC DNA]</scope>
    <source>
        <strain evidence="9 10">14971</strain>
    </source>
</reference>
<dbReference type="EMBL" id="MKIN01000021">
    <property type="protein sequence ID" value="OLP50450.1"/>
    <property type="molecule type" value="Genomic_DNA"/>
</dbReference>
<dbReference type="OrthoDB" id="5450856at2"/>
<evidence type="ECO:0000313" key="9">
    <source>
        <dbReference type="EMBL" id="OLP50450.1"/>
    </source>
</evidence>
<sequence>MLLTDRIGAIIIERGLRAGDRLPAERVLSAELGISRSRLREAIQQLISRGLVESRRGGGTFVASQDAAQSLETALKPLVPVMQGETGYWRDVMEIRKSLETDAAYYAALRASDADKARLTAAFEAMTAAEDGEPDVQAQADTAFHVAIAEAAHNIVLRQVVAGLSELLRQSIAQSLVHFYRQPDLGPQLTRQHALILRCILDGRAEDARRAAADHLAFVEESLGRIEDGRARERRAADALLRPEFQRNTPS</sequence>
<dbReference type="InterPro" id="IPR011711">
    <property type="entry name" value="GntR_C"/>
</dbReference>
<protein>
    <recommendedName>
        <fullName evidence="6">Pyruvate dehydrogenase complex repressor</fullName>
    </recommendedName>
</protein>
<evidence type="ECO:0000256" key="6">
    <source>
        <dbReference type="ARBA" id="ARBA00039592"/>
    </source>
</evidence>
<dbReference type="Pfam" id="PF00392">
    <property type="entry name" value="GntR"/>
    <property type="match status" value="1"/>
</dbReference>
<keyword evidence="1" id="KW-0678">Repressor</keyword>
<dbReference type="SMART" id="SM00345">
    <property type="entry name" value="HTH_GNTR"/>
    <property type="match status" value="1"/>
</dbReference>
<dbReference type="InterPro" id="IPR036390">
    <property type="entry name" value="WH_DNA-bd_sf"/>
</dbReference>